<evidence type="ECO:0000259" key="2">
    <source>
        <dbReference type="PROSITE" id="PS50113"/>
    </source>
</evidence>
<sequence length="502" mass="55653">MNSSLESAAAEVEDLYNNAPCGYHSLDKDGLIVRINDTELSWLGYRRDEVLGKLHFTDIVTRQGHAAFQSYFPLFKEQGWIRDIDFELVRKDGSAFPVLLSATAVRDSAGNFVMSRATVYDMTERERAAKLQQRLNRSLKLLSKCNMALVHATAEAELLAAICQLTIKGGYRMAWVGYAQQDKAVRPVAQAGFDAGYLGQANITWDDSERGRGPTGTAIREGRTQVNQNFLTNPLMVPWRAAAVQHGYQSSIALPLELGEERGALTIYAEEPDAFSEEEVALLEELAADLAFGIVSLRTRKERDRIESALRRSLENLVMVIAATLEMRDPYTAGHQRRVAELSTAIAREMGLPPERVHFLGLAASIHDLGKIQVPVEILSKPGLISPLEMDVIKRHAQAGYEILKDIDFPFPLAQWIRQHHERLDGSGYPLGLKGEAILPESRILSVADVVEAIFSNRPYRAGRGIDAALQEISSGRGVLYDAAVVDACLRLFRERGFGFSS</sequence>
<dbReference type="Pfam" id="PF13185">
    <property type="entry name" value="GAF_2"/>
    <property type="match status" value="1"/>
</dbReference>
<dbReference type="EMBL" id="MLJW01000005">
    <property type="protein sequence ID" value="OIR17235.1"/>
    <property type="molecule type" value="Genomic_DNA"/>
</dbReference>
<keyword evidence="4" id="KW-0378">Hydrolase</keyword>
<dbReference type="InterPro" id="IPR003607">
    <property type="entry name" value="HD/PDEase_dom"/>
</dbReference>
<dbReference type="EC" id="3.1.4.52" evidence="4"/>
<dbReference type="InterPro" id="IPR000700">
    <property type="entry name" value="PAS-assoc_C"/>
</dbReference>
<feature type="domain" description="PAC" evidence="2">
    <location>
        <begin position="82"/>
        <end position="134"/>
    </location>
</feature>
<feature type="domain" description="PAS" evidence="1">
    <location>
        <begin position="8"/>
        <end position="60"/>
    </location>
</feature>
<dbReference type="Pfam" id="PF13426">
    <property type="entry name" value="PAS_9"/>
    <property type="match status" value="1"/>
</dbReference>
<dbReference type="SUPFAM" id="SSF55781">
    <property type="entry name" value="GAF domain-like"/>
    <property type="match status" value="1"/>
</dbReference>
<dbReference type="SUPFAM" id="SSF109604">
    <property type="entry name" value="HD-domain/PDEase-like"/>
    <property type="match status" value="1"/>
</dbReference>
<evidence type="ECO:0000259" key="1">
    <source>
        <dbReference type="PROSITE" id="PS50112"/>
    </source>
</evidence>
<dbReference type="SMART" id="SM00086">
    <property type="entry name" value="PAC"/>
    <property type="match status" value="1"/>
</dbReference>
<reference evidence="4" key="1">
    <citation type="submission" date="2016-10" db="EMBL/GenBank/DDBJ databases">
        <title>Sequence of Gallionella enrichment culture.</title>
        <authorList>
            <person name="Poehlein A."/>
            <person name="Muehling M."/>
            <person name="Daniel R."/>
        </authorList>
    </citation>
    <scope>NUCLEOTIDE SEQUENCE</scope>
</reference>
<dbReference type="CDD" id="cd00077">
    <property type="entry name" value="HDc"/>
    <property type="match status" value="1"/>
</dbReference>
<dbReference type="Gene3D" id="3.30.450.20">
    <property type="entry name" value="PAS domain"/>
    <property type="match status" value="1"/>
</dbReference>
<comment type="caution">
    <text evidence="4">The sequence shown here is derived from an EMBL/GenBank/DDBJ whole genome shotgun (WGS) entry which is preliminary data.</text>
</comment>
<dbReference type="PROSITE" id="PS50112">
    <property type="entry name" value="PAS"/>
    <property type="match status" value="1"/>
</dbReference>
<evidence type="ECO:0000313" key="4">
    <source>
        <dbReference type="EMBL" id="OIR17235.1"/>
    </source>
</evidence>
<dbReference type="InterPro" id="IPR001610">
    <property type="entry name" value="PAC"/>
</dbReference>
<dbReference type="PROSITE" id="PS51832">
    <property type="entry name" value="HD_GYP"/>
    <property type="match status" value="1"/>
</dbReference>
<dbReference type="InterPro" id="IPR000014">
    <property type="entry name" value="PAS"/>
</dbReference>
<feature type="domain" description="HD-GYP" evidence="3">
    <location>
        <begin position="310"/>
        <end position="502"/>
    </location>
</feature>
<dbReference type="InterPro" id="IPR037522">
    <property type="entry name" value="HD_GYP_dom"/>
</dbReference>
<dbReference type="SMART" id="SM00471">
    <property type="entry name" value="HDc"/>
    <property type="match status" value="1"/>
</dbReference>
<name>A0A1J5TAT5_9ZZZZ</name>
<dbReference type="PANTHER" id="PTHR43155:SF2">
    <property type="entry name" value="CYCLIC DI-GMP PHOSPHODIESTERASE PA4108"/>
    <property type="match status" value="1"/>
</dbReference>
<organism evidence="4">
    <name type="scientific">mine drainage metagenome</name>
    <dbReference type="NCBI Taxonomy" id="410659"/>
    <lineage>
        <taxon>unclassified sequences</taxon>
        <taxon>metagenomes</taxon>
        <taxon>ecological metagenomes</taxon>
    </lineage>
</organism>
<dbReference type="PANTHER" id="PTHR43155">
    <property type="entry name" value="CYCLIC DI-GMP PHOSPHODIESTERASE PA4108-RELATED"/>
    <property type="match status" value="1"/>
</dbReference>
<dbReference type="PROSITE" id="PS50113">
    <property type="entry name" value="PAC"/>
    <property type="match status" value="1"/>
</dbReference>
<dbReference type="SUPFAM" id="SSF55785">
    <property type="entry name" value="PYP-like sensor domain (PAS domain)"/>
    <property type="match status" value="1"/>
</dbReference>
<protein>
    <submittedName>
        <fullName evidence="4">Cyclic di-GMP phosphodiesterase response regulator RpfG</fullName>
        <ecNumber evidence="4">3.1.4.52</ecNumber>
    </submittedName>
</protein>
<dbReference type="SMART" id="SM00091">
    <property type="entry name" value="PAS"/>
    <property type="match status" value="1"/>
</dbReference>
<accession>A0A1J5TAT5</accession>
<dbReference type="InterPro" id="IPR003018">
    <property type="entry name" value="GAF"/>
</dbReference>
<dbReference type="Gene3D" id="3.30.450.40">
    <property type="match status" value="1"/>
</dbReference>
<dbReference type="GO" id="GO:0071111">
    <property type="term" value="F:cyclic-guanylate-specific phosphodiesterase activity"/>
    <property type="evidence" value="ECO:0007669"/>
    <property type="project" value="UniProtKB-EC"/>
</dbReference>
<dbReference type="NCBIfam" id="TIGR00229">
    <property type="entry name" value="sensory_box"/>
    <property type="match status" value="1"/>
</dbReference>
<gene>
    <name evidence="4" type="primary">rpfG_7</name>
    <name evidence="4" type="ORF">GALL_22560</name>
</gene>
<dbReference type="CDD" id="cd00130">
    <property type="entry name" value="PAS"/>
    <property type="match status" value="1"/>
</dbReference>
<dbReference type="Gene3D" id="1.10.3210.10">
    <property type="entry name" value="Hypothetical protein af1432"/>
    <property type="match status" value="1"/>
</dbReference>
<dbReference type="Pfam" id="PF13487">
    <property type="entry name" value="HD_5"/>
    <property type="match status" value="1"/>
</dbReference>
<dbReference type="AlphaFoldDB" id="A0A1J5TAT5"/>
<evidence type="ECO:0000259" key="3">
    <source>
        <dbReference type="PROSITE" id="PS51832"/>
    </source>
</evidence>
<dbReference type="InterPro" id="IPR029016">
    <property type="entry name" value="GAF-like_dom_sf"/>
</dbReference>
<proteinExistence type="predicted"/>
<dbReference type="InterPro" id="IPR035965">
    <property type="entry name" value="PAS-like_dom_sf"/>
</dbReference>